<evidence type="ECO:0000313" key="4">
    <source>
        <dbReference type="Proteomes" id="UP000054097"/>
    </source>
</evidence>
<reference evidence="3 4" key="1">
    <citation type="submission" date="2014-04" db="EMBL/GenBank/DDBJ databases">
        <authorList>
            <consortium name="DOE Joint Genome Institute"/>
            <person name="Kuo A."/>
            <person name="Zuccaro A."/>
            <person name="Kohler A."/>
            <person name="Nagy L.G."/>
            <person name="Floudas D."/>
            <person name="Copeland A."/>
            <person name="Barry K.W."/>
            <person name="Cichocki N."/>
            <person name="Veneault-Fourrey C."/>
            <person name="LaButti K."/>
            <person name="Lindquist E.A."/>
            <person name="Lipzen A."/>
            <person name="Lundell T."/>
            <person name="Morin E."/>
            <person name="Murat C."/>
            <person name="Sun H."/>
            <person name="Tunlid A."/>
            <person name="Henrissat B."/>
            <person name="Grigoriev I.V."/>
            <person name="Hibbett D.S."/>
            <person name="Martin F."/>
            <person name="Nordberg H.P."/>
            <person name="Cantor M.N."/>
            <person name="Hua S.X."/>
        </authorList>
    </citation>
    <scope>NUCLEOTIDE SEQUENCE [LARGE SCALE GENOMIC DNA]</scope>
    <source>
        <strain evidence="3 4">MAFF 305830</strain>
    </source>
</reference>
<dbReference type="SUPFAM" id="SSF56112">
    <property type="entry name" value="Protein kinase-like (PK-like)"/>
    <property type="match status" value="1"/>
</dbReference>
<sequence length="750" mass="85287">MADETDPSIRPDISLQPKNTDSIPQTGDEPTAAIGSALRQISPEEFRALLRISEKDECPQVNIWPLVSAYKFTITKTTCHQLFNAIVAELRGEHRISIEFHVQGDKAPENTPAGTLCHPDIIAYGGPQLIVKQPTNHTARLKINPPASLVSTESEYRDWTQLEATGIFESKGKDTEKDLVRAFTYTEHHLLARPDRVVVLGFYIRQTGFYLILTGASGACRTTELSWTNFNHIELLRDFIYRIFKPGSHMVDPTIARNRDGSFDIKLNENHYKGWRLKWLGRAIGRRTTIFFTHIPEVPIIKEQYLRDPCGHEASIINKIHQDGPVPGVIDVHAHQDFQEGDSKVVCSIGEERYKVRLALKGTGAPFMDIQTPYEVLVATYDLLETTRCLYANAGILHRDISKGNVLYRKSVKEKQESDSDSITSDDMLVEKEEAPQEEKPKKLIFCAVQHLLNEGYTTPILLIDFDHAVRMVEAEPFNSAGTPVFAARAAAAIGPVRPDPMGAYIPGMPALTDVAHPHYANILSERVKRFPSRPKLKIELEWTQEAASREWYHELRHDAESIFWLLLWWAIHARPKNGKPATRIPRDFWNLLTGPVRRKYDPRVYLLDMIITRDKWLDPGYVNLEGLLRSMALQLRGDIHWATAEHPEEIKDPEYLHEALQRLIFNFLVENQHESFMAQERYPKNRVLEGTASDTPEPTDDEVNQRRHPSHISRSTTASGDTTSSSVKRPRGEDSENSRPAKKRKHTGP</sequence>
<feature type="domain" description="Fungal-type protein kinase" evidence="2">
    <location>
        <begin position="351"/>
        <end position="418"/>
    </location>
</feature>
<dbReference type="Proteomes" id="UP000054097">
    <property type="component" value="Unassembled WGS sequence"/>
</dbReference>
<feature type="compositionally biased region" description="Polar residues" evidence="1">
    <location>
        <begin position="16"/>
        <end position="25"/>
    </location>
</feature>
<feature type="region of interest" description="Disordered" evidence="1">
    <location>
        <begin position="1"/>
        <end position="29"/>
    </location>
</feature>
<dbReference type="AlphaFoldDB" id="A0A0C3ASB7"/>
<dbReference type="OrthoDB" id="5569250at2759"/>
<feature type="compositionally biased region" description="Basic and acidic residues" evidence="1">
    <location>
        <begin position="731"/>
        <end position="740"/>
    </location>
</feature>
<reference evidence="4" key="2">
    <citation type="submission" date="2015-01" db="EMBL/GenBank/DDBJ databases">
        <title>Evolutionary Origins and Diversification of the Mycorrhizal Mutualists.</title>
        <authorList>
            <consortium name="DOE Joint Genome Institute"/>
            <consortium name="Mycorrhizal Genomics Consortium"/>
            <person name="Kohler A."/>
            <person name="Kuo A."/>
            <person name="Nagy L.G."/>
            <person name="Floudas D."/>
            <person name="Copeland A."/>
            <person name="Barry K.W."/>
            <person name="Cichocki N."/>
            <person name="Veneault-Fourrey C."/>
            <person name="LaButti K."/>
            <person name="Lindquist E.A."/>
            <person name="Lipzen A."/>
            <person name="Lundell T."/>
            <person name="Morin E."/>
            <person name="Murat C."/>
            <person name="Riley R."/>
            <person name="Ohm R."/>
            <person name="Sun H."/>
            <person name="Tunlid A."/>
            <person name="Henrissat B."/>
            <person name="Grigoriev I.V."/>
            <person name="Hibbett D.S."/>
            <person name="Martin F."/>
        </authorList>
    </citation>
    <scope>NUCLEOTIDE SEQUENCE [LARGE SCALE GENOMIC DNA]</scope>
    <source>
        <strain evidence="4">MAFF 305830</strain>
    </source>
</reference>
<organism evidence="3 4">
    <name type="scientific">Serendipita vermifera MAFF 305830</name>
    <dbReference type="NCBI Taxonomy" id="933852"/>
    <lineage>
        <taxon>Eukaryota</taxon>
        <taxon>Fungi</taxon>
        <taxon>Dikarya</taxon>
        <taxon>Basidiomycota</taxon>
        <taxon>Agaricomycotina</taxon>
        <taxon>Agaricomycetes</taxon>
        <taxon>Sebacinales</taxon>
        <taxon>Serendipitaceae</taxon>
        <taxon>Serendipita</taxon>
    </lineage>
</organism>
<feature type="region of interest" description="Disordered" evidence="1">
    <location>
        <begin position="681"/>
        <end position="750"/>
    </location>
</feature>
<dbReference type="EMBL" id="KN824345">
    <property type="protein sequence ID" value="KIM22939.1"/>
    <property type="molecule type" value="Genomic_DNA"/>
</dbReference>
<proteinExistence type="predicted"/>
<gene>
    <name evidence="3" type="ORF">M408DRAFT_28290</name>
</gene>
<keyword evidence="4" id="KW-1185">Reference proteome</keyword>
<feature type="region of interest" description="Disordered" evidence="1">
    <location>
        <begin position="414"/>
        <end position="436"/>
    </location>
</feature>
<dbReference type="Pfam" id="PF17667">
    <property type="entry name" value="Pkinase_fungal"/>
    <property type="match status" value="1"/>
</dbReference>
<dbReference type="InterPro" id="IPR040976">
    <property type="entry name" value="Pkinase_fungal"/>
</dbReference>
<evidence type="ECO:0000259" key="2">
    <source>
        <dbReference type="Pfam" id="PF17667"/>
    </source>
</evidence>
<feature type="compositionally biased region" description="Basic residues" evidence="1">
    <location>
        <begin position="741"/>
        <end position="750"/>
    </location>
</feature>
<evidence type="ECO:0000256" key="1">
    <source>
        <dbReference type="SAM" id="MobiDB-lite"/>
    </source>
</evidence>
<dbReference type="InterPro" id="IPR011009">
    <property type="entry name" value="Kinase-like_dom_sf"/>
</dbReference>
<protein>
    <recommendedName>
        <fullName evidence="2">Fungal-type protein kinase domain-containing protein</fullName>
    </recommendedName>
</protein>
<dbReference type="HOGENOM" id="CLU_021658_0_0_1"/>
<name>A0A0C3ASB7_SERVB</name>
<evidence type="ECO:0000313" key="3">
    <source>
        <dbReference type="EMBL" id="KIM22939.1"/>
    </source>
</evidence>
<accession>A0A0C3ASB7</accession>
<feature type="compositionally biased region" description="Low complexity" evidence="1">
    <location>
        <begin position="714"/>
        <end position="727"/>
    </location>
</feature>